<evidence type="ECO:0000256" key="1">
    <source>
        <dbReference type="SAM" id="MobiDB-lite"/>
    </source>
</evidence>
<sequence>MVLVLTSTLKFRVATLKLTKTWQVNAEAVRCPSVRAVRRAGQAAGQAISLSADRHDFLSIQTSIPQPKHLRCTIPGIPAPFSRLVNLISPHFGPRCRPQFRFFTPLSAPPAACSNEPASRTPSPASPSPHQFHASRPVILLDPVYVHTVLSVHQRHLRQRPCRARQRIQRIVARAGPSSFDRCADLRPLASASSCCYNLFRQVRTRRDVECSSA</sequence>
<gene>
    <name evidence="2" type="ORF">HDK90DRAFT_486654</name>
</gene>
<dbReference type="Proteomes" id="UP001492380">
    <property type="component" value="Unassembled WGS sequence"/>
</dbReference>
<reference evidence="2 3" key="1">
    <citation type="submission" date="2024-04" db="EMBL/GenBank/DDBJ databases">
        <title>Phyllosticta paracitricarpa is synonymous to the EU quarantine fungus P. citricarpa based on phylogenomic analyses.</title>
        <authorList>
            <consortium name="Lawrence Berkeley National Laboratory"/>
            <person name="Van Ingen-Buijs V.A."/>
            <person name="Van Westerhoven A.C."/>
            <person name="Haridas S."/>
            <person name="Skiadas P."/>
            <person name="Martin F."/>
            <person name="Groenewald J.Z."/>
            <person name="Crous P.W."/>
            <person name="Seidl M.F."/>
        </authorList>
    </citation>
    <scope>NUCLEOTIDE SEQUENCE [LARGE SCALE GENOMIC DNA]</scope>
    <source>
        <strain evidence="2 3">CBS 123374</strain>
    </source>
</reference>
<dbReference type="EMBL" id="JBBWRZ010000006">
    <property type="protein sequence ID" value="KAK8233430.1"/>
    <property type="molecule type" value="Genomic_DNA"/>
</dbReference>
<name>A0ABR1YLR0_9PEZI</name>
<organism evidence="2 3">
    <name type="scientific">Phyllosticta capitalensis</name>
    <dbReference type="NCBI Taxonomy" id="121624"/>
    <lineage>
        <taxon>Eukaryota</taxon>
        <taxon>Fungi</taxon>
        <taxon>Dikarya</taxon>
        <taxon>Ascomycota</taxon>
        <taxon>Pezizomycotina</taxon>
        <taxon>Dothideomycetes</taxon>
        <taxon>Dothideomycetes incertae sedis</taxon>
        <taxon>Botryosphaeriales</taxon>
        <taxon>Phyllostictaceae</taxon>
        <taxon>Phyllosticta</taxon>
    </lineage>
</organism>
<feature type="region of interest" description="Disordered" evidence="1">
    <location>
        <begin position="113"/>
        <end position="132"/>
    </location>
</feature>
<proteinExistence type="predicted"/>
<evidence type="ECO:0000313" key="3">
    <source>
        <dbReference type="Proteomes" id="UP001492380"/>
    </source>
</evidence>
<protein>
    <submittedName>
        <fullName evidence="2">Uncharacterized protein</fullName>
    </submittedName>
</protein>
<keyword evidence="3" id="KW-1185">Reference proteome</keyword>
<accession>A0ABR1YLR0</accession>
<comment type="caution">
    <text evidence="2">The sequence shown here is derived from an EMBL/GenBank/DDBJ whole genome shotgun (WGS) entry which is preliminary data.</text>
</comment>
<evidence type="ECO:0000313" key="2">
    <source>
        <dbReference type="EMBL" id="KAK8233430.1"/>
    </source>
</evidence>